<keyword evidence="5 8" id="KW-0812">Transmembrane</keyword>
<name>A0A5B8LVS7_9HYPH</name>
<feature type="transmembrane region" description="Helical" evidence="8">
    <location>
        <begin position="139"/>
        <end position="162"/>
    </location>
</feature>
<feature type="transmembrane region" description="Helical" evidence="8">
    <location>
        <begin position="248"/>
        <end position="266"/>
    </location>
</feature>
<keyword evidence="3" id="KW-1003">Cell membrane</keyword>
<dbReference type="RefSeq" id="WP_146290757.1">
    <property type="nucleotide sequence ID" value="NZ_CP042304.1"/>
</dbReference>
<keyword evidence="4" id="KW-0997">Cell inner membrane</keyword>
<dbReference type="PANTHER" id="PTHR43357:SF4">
    <property type="entry name" value="INNER MEMBRANE ABC TRANSPORTER PERMEASE PROTEIN YDCV"/>
    <property type="match status" value="1"/>
</dbReference>
<dbReference type="PROSITE" id="PS50928">
    <property type="entry name" value="ABC_TM1"/>
    <property type="match status" value="1"/>
</dbReference>
<feature type="transmembrane region" description="Helical" evidence="8">
    <location>
        <begin position="12"/>
        <end position="45"/>
    </location>
</feature>
<dbReference type="KEGG" id="dea:FPZ08_15010"/>
<reference evidence="10 11" key="1">
    <citation type="submission" date="2019-07" db="EMBL/GenBank/DDBJ databases">
        <title>Full genome sequence of Devosia sp. Gsoil 520.</title>
        <authorList>
            <person name="Im W.-T."/>
        </authorList>
    </citation>
    <scope>NUCLEOTIDE SEQUENCE [LARGE SCALE GENOMIC DNA]</scope>
    <source>
        <strain evidence="10 11">Gsoil 520</strain>
    </source>
</reference>
<feature type="transmembrane region" description="Helical" evidence="8">
    <location>
        <begin position="183"/>
        <end position="205"/>
    </location>
</feature>
<dbReference type="PANTHER" id="PTHR43357">
    <property type="entry name" value="INNER MEMBRANE ABC TRANSPORTER PERMEASE PROTEIN YDCV"/>
    <property type="match status" value="1"/>
</dbReference>
<evidence type="ECO:0000256" key="5">
    <source>
        <dbReference type="ARBA" id="ARBA00022692"/>
    </source>
</evidence>
<proteinExistence type="inferred from homology"/>
<gene>
    <name evidence="10" type="ORF">FPZ08_15010</name>
</gene>
<evidence type="ECO:0000256" key="2">
    <source>
        <dbReference type="ARBA" id="ARBA00022448"/>
    </source>
</evidence>
<keyword evidence="7 8" id="KW-0472">Membrane</keyword>
<evidence type="ECO:0000313" key="11">
    <source>
        <dbReference type="Proteomes" id="UP000315364"/>
    </source>
</evidence>
<evidence type="ECO:0000256" key="7">
    <source>
        <dbReference type="ARBA" id="ARBA00023136"/>
    </source>
</evidence>
<feature type="domain" description="ABC transmembrane type-1" evidence="9">
    <location>
        <begin position="71"/>
        <end position="262"/>
    </location>
</feature>
<dbReference type="SUPFAM" id="SSF161098">
    <property type="entry name" value="MetI-like"/>
    <property type="match status" value="1"/>
</dbReference>
<organism evidence="10 11">
    <name type="scientific">Devosia ginsengisoli</name>
    <dbReference type="NCBI Taxonomy" id="400770"/>
    <lineage>
        <taxon>Bacteria</taxon>
        <taxon>Pseudomonadati</taxon>
        <taxon>Pseudomonadota</taxon>
        <taxon>Alphaproteobacteria</taxon>
        <taxon>Hyphomicrobiales</taxon>
        <taxon>Devosiaceae</taxon>
        <taxon>Devosia</taxon>
    </lineage>
</organism>
<evidence type="ECO:0000256" key="3">
    <source>
        <dbReference type="ARBA" id="ARBA00022475"/>
    </source>
</evidence>
<dbReference type="InterPro" id="IPR000515">
    <property type="entry name" value="MetI-like"/>
</dbReference>
<accession>A0A5B8LVS7</accession>
<evidence type="ECO:0000256" key="4">
    <source>
        <dbReference type="ARBA" id="ARBA00022519"/>
    </source>
</evidence>
<keyword evidence="6 8" id="KW-1133">Transmembrane helix</keyword>
<dbReference type="GO" id="GO:0055085">
    <property type="term" value="P:transmembrane transport"/>
    <property type="evidence" value="ECO:0007669"/>
    <property type="project" value="InterPro"/>
</dbReference>
<dbReference type="CDD" id="cd06261">
    <property type="entry name" value="TM_PBP2"/>
    <property type="match status" value="1"/>
</dbReference>
<evidence type="ECO:0000313" key="10">
    <source>
        <dbReference type="EMBL" id="QDZ11941.1"/>
    </source>
</evidence>
<evidence type="ECO:0000256" key="8">
    <source>
        <dbReference type="RuleBase" id="RU363032"/>
    </source>
</evidence>
<keyword evidence="2 8" id="KW-0813">Transport</keyword>
<feature type="transmembrane region" description="Helical" evidence="8">
    <location>
        <begin position="65"/>
        <end position="94"/>
    </location>
</feature>
<dbReference type="AlphaFoldDB" id="A0A5B8LVS7"/>
<evidence type="ECO:0000256" key="1">
    <source>
        <dbReference type="ARBA" id="ARBA00004429"/>
    </source>
</evidence>
<feature type="transmembrane region" description="Helical" evidence="8">
    <location>
        <begin position="106"/>
        <end position="133"/>
    </location>
</feature>
<sequence length="280" mass="30811">MDFIRDTMLPRAWRWFVIACMVFFVINVLLIITSVLVSSFGTGWFTGWLPEQFTPKWYGEAWKEFQLQHVLLVTVEITLAVVAISLGVGVPAAYALARLQFKGKSLVMLMFLVPLLVPPITYGIPLATVLYQVGAGGTMWGVILANLVPSVPFAVLVMTPFIEQIDPRLDSAARVFGASSLTTFWRILVPLLMPGILAAGILVLIRTISMFELTFLTAGPDSQTLIVALYYSMFAAGVRAQQSVDAMAVIYMLTTMTGLLIALRFVDPSQLVGRVKSQKV</sequence>
<comment type="subcellular location">
    <subcellularLocation>
        <location evidence="1">Cell inner membrane</location>
        <topology evidence="1">Multi-pass membrane protein</topology>
    </subcellularLocation>
    <subcellularLocation>
        <location evidence="8">Cell membrane</location>
        <topology evidence="8">Multi-pass membrane protein</topology>
    </subcellularLocation>
</comment>
<dbReference type="InterPro" id="IPR035906">
    <property type="entry name" value="MetI-like_sf"/>
</dbReference>
<dbReference type="Proteomes" id="UP000315364">
    <property type="component" value="Chromosome"/>
</dbReference>
<protein>
    <submittedName>
        <fullName evidence="10">ABC transporter permease</fullName>
    </submittedName>
</protein>
<comment type="similarity">
    <text evidence="8">Belongs to the binding-protein-dependent transport system permease family.</text>
</comment>
<keyword evidence="11" id="KW-1185">Reference proteome</keyword>
<dbReference type="Gene3D" id="1.10.3720.10">
    <property type="entry name" value="MetI-like"/>
    <property type="match status" value="1"/>
</dbReference>
<dbReference type="OrthoDB" id="9783270at2"/>
<evidence type="ECO:0000259" key="9">
    <source>
        <dbReference type="PROSITE" id="PS50928"/>
    </source>
</evidence>
<evidence type="ECO:0000256" key="6">
    <source>
        <dbReference type="ARBA" id="ARBA00022989"/>
    </source>
</evidence>
<dbReference type="Pfam" id="PF00528">
    <property type="entry name" value="BPD_transp_1"/>
    <property type="match status" value="1"/>
</dbReference>
<dbReference type="EMBL" id="CP042304">
    <property type="protein sequence ID" value="QDZ11941.1"/>
    <property type="molecule type" value="Genomic_DNA"/>
</dbReference>
<dbReference type="GO" id="GO:0005886">
    <property type="term" value="C:plasma membrane"/>
    <property type="evidence" value="ECO:0007669"/>
    <property type="project" value="UniProtKB-SubCell"/>
</dbReference>